<feature type="transmembrane region" description="Helical" evidence="1">
    <location>
        <begin position="12"/>
        <end position="41"/>
    </location>
</feature>
<keyword evidence="1" id="KW-0472">Membrane</keyword>
<dbReference type="EMBL" id="AFOY02000023">
    <property type="protein sequence ID" value="EXF91492.1"/>
    <property type="molecule type" value="Genomic_DNA"/>
</dbReference>
<keyword evidence="1" id="KW-0812">Transmembrane</keyword>
<sequence>MPTFSQRHVLLLVSWVIIFGGLLLVIPLRLLPSLLAGLLVFELVNMLTPQLQRLIEGRRARWLAVALLGTLVVSVLALIFAGAISFLLHEAENPGASLDKFMLVVDKARGQLPPFIDAYLPASAAEFRVAIGEWLSKHLSDLQLVGKDAAHMFVTLLIGMVLGAIIALQRIPDLTQRKPLAAALFDRLHLLVQAFRNIVFAQIKISLLNTFFTGIFLAVLLPLFGIKLPLTKTLIVLTFLLGLLPVIGNLMSNTLITIVGLSLSIWVAVAALGYLIFIHKLEYFLNARIVGGQISAKSWELLLAMLVFEAAFGLPGVVAGPIYYAYLKSELKLVGMV</sequence>
<dbReference type="AlphaFoldDB" id="A0A010T1C3"/>
<dbReference type="HOGENOM" id="CLU_798794_0_0_6"/>
<feature type="transmembrane region" description="Helical" evidence="1">
    <location>
        <begin position="149"/>
        <end position="168"/>
    </location>
</feature>
<feature type="transmembrane region" description="Helical" evidence="1">
    <location>
        <begin position="258"/>
        <end position="278"/>
    </location>
</feature>
<dbReference type="Proteomes" id="UP000022611">
    <property type="component" value="Unassembled WGS sequence"/>
</dbReference>
<dbReference type="PATRIC" id="fig|1042209.11.peg.5731"/>
<feature type="transmembrane region" description="Helical" evidence="1">
    <location>
        <begin position="62"/>
        <end position="88"/>
    </location>
</feature>
<comment type="caution">
    <text evidence="2">The sequence shown here is derived from an EMBL/GenBank/DDBJ whole genome shotgun (WGS) entry which is preliminary data.</text>
</comment>
<dbReference type="RefSeq" id="WP_019693798.1">
    <property type="nucleotide sequence ID" value="NZ_AFOY02000023.1"/>
</dbReference>
<protein>
    <submittedName>
        <fullName evidence="2">Membrane protein</fullName>
    </submittedName>
</protein>
<feature type="transmembrane region" description="Helical" evidence="1">
    <location>
        <begin position="299"/>
        <end position="326"/>
    </location>
</feature>
<reference evidence="2 3" key="1">
    <citation type="journal article" date="2011" name="J. Bacteriol.">
        <title>Draft genome sequence of the polycyclic aromatic hydrocarbon-degrading, genetically engineered bioluminescent bioreporter Pseudomonas fluorescens HK44.</title>
        <authorList>
            <person name="Chauhan A."/>
            <person name="Layton A.C."/>
            <person name="Williams D.E."/>
            <person name="Smartt A.E."/>
            <person name="Ripp S."/>
            <person name="Karpinets T.V."/>
            <person name="Brown S.D."/>
            <person name="Sayler G.S."/>
        </authorList>
    </citation>
    <scope>NUCLEOTIDE SEQUENCE [LARGE SCALE GENOMIC DNA]</scope>
    <source>
        <strain evidence="2 3">HK44</strain>
    </source>
</reference>
<feature type="transmembrane region" description="Helical" evidence="1">
    <location>
        <begin position="205"/>
        <end position="226"/>
    </location>
</feature>
<gene>
    <name evidence="2" type="ORF">HK44_017830</name>
</gene>
<evidence type="ECO:0000313" key="3">
    <source>
        <dbReference type="Proteomes" id="UP000022611"/>
    </source>
</evidence>
<evidence type="ECO:0000313" key="2">
    <source>
        <dbReference type="EMBL" id="EXF91492.1"/>
    </source>
</evidence>
<proteinExistence type="predicted"/>
<feature type="transmembrane region" description="Helical" evidence="1">
    <location>
        <begin position="233"/>
        <end position="252"/>
    </location>
</feature>
<keyword evidence="1" id="KW-1133">Transmembrane helix</keyword>
<evidence type="ECO:0000256" key="1">
    <source>
        <dbReference type="SAM" id="Phobius"/>
    </source>
</evidence>
<organism evidence="2 3">
    <name type="scientific">Pseudomonas fluorescens HK44</name>
    <dbReference type="NCBI Taxonomy" id="1042209"/>
    <lineage>
        <taxon>Bacteria</taxon>
        <taxon>Pseudomonadati</taxon>
        <taxon>Pseudomonadota</taxon>
        <taxon>Gammaproteobacteria</taxon>
        <taxon>Pseudomonadales</taxon>
        <taxon>Pseudomonadaceae</taxon>
        <taxon>Pseudomonas</taxon>
    </lineage>
</organism>
<dbReference type="OrthoDB" id="8113193at2"/>
<dbReference type="eggNOG" id="COG0628">
    <property type="taxonomic scope" value="Bacteria"/>
</dbReference>
<name>A0A010T1C3_PSEFL</name>
<accession>A0A010T1C3</accession>